<dbReference type="Gene3D" id="3.40.50.360">
    <property type="match status" value="1"/>
</dbReference>
<dbReference type="PANTHER" id="PTHR43741:SF2">
    <property type="entry name" value="FMN-DEPENDENT NADH:QUINONE OXIDOREDUCTASE"/>
    <property type="match status" value="1"/>
</dbReference>
<dbReference type="InterPro" id="IPR050104">
    <property type="entry name" value="FMN-dep_NADH:Q_OxRdtase_AzoR1"/>
</dbReference>
<comment type="cofactor">
    <cofactor evidence="6">
        <name>FMN</name>
        <dbReference type="ChEBI" id="CHEBI:58210"/>
    </cofactor>
    <text evidence="6">Binds 1 FMN per subunit.</text>
</comment>
<dbReference type="PANTHER" id="PTHR43741">
    <property type="entry name" value="FMN-DEPENDENT NADH-AZOREDUCTASE 1"/>
    <property type="match status" value="1"/>
</dbReference>
<feature type="domain" description="Flavodoxin-like fold" evidence="7">
    <location>
        <begin position="3"/>
        <end position="195"/>
    </location>
</feature>
<comment type="catalytic activity">
    <reaction evidence="6">
        <text>2 a quinone + NADH + H(+) = 2 a 1,4-benzosemiquinone + NAD(+)</text>
        <dbReference type="Rhea" id="RHEA:65952"/>
        <dbReference type="ChEBI" id="CHEBI:15378"/>
        <dbReference type="ChEBI" id="CHEBI:57540"/>
        <dbReference type="ChEBI" id="CHEBI:57945"/>
        <dbReference type="ChEBI" id="CHEBI:132124"/>
        <dbReference type="ChEBI" id="CHEBI:134225"/>
    </reaction>
</comment>
<keyword evidence="3 6" id="KW-0560">Oxidoreductase</keyword>
<evidence type="ECO:0000256" key="6">
    <source>
        <dbReference type="HAMAP-Rule" id="MF_01216"/>
    </source>
</evidence>
<comment type="caution">
    <text evidence="6">Lacks conserved residue(s) required for the propagation of feature annotation.</text>
</comment>
<comment type="caution">
    <text evidence="8">The sequence shown here is derived from an EMBL/GenBank/DDBJ whole genome shotgun (WGS) entry which is preliminary data.</text>
</comment>
<comment type="function">
    <text evidence="6">Also exhibits azoreductase activity. Catalyzes the reductive cleavage of the azo bond in aromatic azo compounds to the corresponding amines.</text>
</comment>
<keyword evidence="9" id="KW-1185">Reference proteome</keyword>
<name>A0ABV7FH30_9GAMM</name>
<reference evidence="9" key="1">
    <citation type="journal article" date="2019" name="Int. J. Syst. Evol. Microbiol.">
        <title>The Global Catalogue of Microorganisms (GCM) 10K type strain sequencing project: providing services to taxonomists for standard genome sequencing and annotation.</title>
        <authorList>
            <consortium name="The Broad Institute Genomics Platform"/>
            <consortium name="The Broad Institute Genome Sequencing Center for Infectious Disease"/>
            <person name="Wu L."/>
            <person name="Ma J."/>
        </authorList>
    </citation>
    <scope>NUCLEOTIDE SEQUENCE [LARGE SCALE GENOMIC DNA]</scope>
    <source>
        <strain evidence="9">KCTC 52237</strain>
    </source>
</reference>
<keyword evidence="2 6" id="KW-0288">FMN</keyword>
<evidence type="ECO:0000256" key="2">
    <source>
        <dbReference type="ARBA" id="ARBA00022643"/>
    </source>
</evidence>
<evidence type="ECO:0000256" key="1">
    <source>
        <dbReference type="ARBA" id="ARBA00022630"/>
    </source>
</evidence>
<evidence type="ECO:0000256" key="3">
    <source>
        <dbReference type="ARBA" id="ARBA00023002"/>
    </source>
</evidence>
<dbReference type="InterPro" id="IPR003680">
    <property type="entry name" value="Flavodoxin_fold"/>
</dbReference>
<dbReference type="Proteomes" id="UP001595555">
    <property type="component" value="Unassembled WGS sequence"/>
</dbReference>
<comment type="subunit">
    <text evidence="6">Homodimer.</text>
</comment>
<protein>
    <recommendedName>
        <fullName evidence="6">FMN dependent NADH:quinone oxidoreductase</fullName>
        <ecNumber evidence="6">1.6.5.-</ecNumber>
    </recommendedName>
    <alternativeName>
        <fullName evidence="6">Azo-dye reductase</fullName>
    </alternativeName>
    <alternativeName>
        <fullName evidence="6">FMN-dependent NADH-azo compound oxidoreductase</fullName>
    </alternativeName>
    <alternativeName>
        <fullName evidence="6">FMN-dependent NADH-azoreductase</fullName>
        <ecNumber evidence="6">1.7.1.17</ecNumber>
    </alternativeName>
</protein>
<dbReference type="RefSeq" id="WP_378120697.1">
    <property type="nucleotide sequence ID" value="NZ_JBHRTF010000006.1"/>
</dbReference>
<dbReference type="EC" id="1.6.5.-" evidence="6"/>
<keyword evidence="1 6" id="KW-0285">Flavoprotein</keyword>
<evidence type="ECO:0000313" key="9">
    <source>
        <dbReference type="Proteomes" id="UP001595555"/>
    </source>
</evidence>
<dbReference type="InterPro" id="IPR029039">
    <property type="entry name" value="Flavoprotein-like_sf"/>
</dbReference>
<dbReference type="Pfam" id="PF02525">
    <property type="entry name" value="Flavodoxin_2"/>
    <property type="match status" value="1"/>
</dbReference>
<evidence type="ECO:0000256" key="5">
    <source>
        <dbReference type="ARBA" id="ARBA00048542"/>
    </source>
</evidence>
<sequence>MATLLQINSSLFGENGNSSQLTQEFVARWKEQHPEGTVTVRDFAKESVPHLDAARVQALFTPETDRTAEQQAVVDYSDKIIAEIQAADVIVIGVPLYNFGVPSTLKAYFDHIARAGVTFKYTETGPVGLLDNKPVYIVAARGGVHKGQPSDTQSQFLTNFLSFVGLKDVRFIYAEGLNMGKKDEAFSAAKATISEEVAA</sequence>
<dbReference type="InterPro" id="IPR023048">
    <property type="entry name" value="NADH:quinone_OxRdtase_FMN_depd"/>
</dbReference>
<keyword evidence="4 6" id="KW-0520">NAD</keyword>
<comment type="catalytic activity">
    <reaction evidence="5">
        <text>N,N-dimethyl-1,4-phenylenediamine + anthranilate + 2 NAD(+) = 2-(4-dimethylaminophenyl)diazenylbenzoate + 2 NADH + 2 H(+)</text>
        <dbReference type="Rhea" id="RHEA:55872"/>
        <dbReference type="ChEBI" id="CHEBI:15378"/>
        <dbReference type="ChEBI" id="CHEBI:15783"/>
        <dbReference type="ChEBI" id="CHEBI:16567"/>
        <dbReference type="ChEBI" id="CHEBI:57540"/>
        <dbReference type="ChEBI" id="CHEBI:57945"/>
        <dbReference type="ChEBI" id="CHEBI:71579"/>
        <dbReference type="EC" id="1.7.1.17"/>
    </reaction>
    <physiologicalReaction direction="right-to-left" evidence="5">
        <dbReference type="Rhea" id="RHEA:55874"/>
    </physiologicalReaction>
</comment>
<proteinExistence type="inferred from homology"/>
<dbReference type="SUPFAM" id="SSF52218">
    <property type="entry name" value="Flavoproteins"/>
    <property type="match status" value="1"/>
</dbReference>
<evidence type="ECO:0000313" key="8">
    <source>
        <dbReference type="EMBL" id="MFC3116924.1"/>
    </source>
</evidence>
<evidence type="ECO:0000256" key="4">
    <source>
        <dbReference type="ARBA" id="ARBA00023027"/>
    </source>
</evidence>
<evidence type="ECO:0000259" key="7">
    <source>
        <dbReference type="Pfam" id="PF02525"/>
    </source>
</evidence>
<dbReference type="EC" id="1.7.1.17" evidence="6"/>
<organism evidence="8 9">
    <name type="scientific">Cellvibrio fontiphilus</name>
    <dbReference type="NCBI Taxonomy" id="1815559"/>
    <lineage>
        <taxon>Bacteria</taxon>
        <taxon>Pseudomonadati</taxon>
        <taxon>Pseudomonadota</taxon>
        <taxon>Gammaproteobacteria</taxon>
        <taxon>Cellvibrionales</taxon>
        <taxon>Cellvibrionaceae</taxon>
        <taxon>Cellvibrio</taxon>
    </lineage>
</organism>
<accession>A0ABV7FH30</accession>
<dbReference type="HAMAP" id="MF_01216">
    <property type="entry name" value="Azoreductase_type1"/>
    <property type="match status" value="1"/>
</dbReference>
<feature type="binding site" evidence="6">
    <location>
        <position position="10"/>
    </location>
    <ligand>
        <name>FMN</name>
        <dbReference type="ChEBI" id="CHEBI:58210"/>
    </ligand>
</feature>
<dbReference type="EMBL" id="JBHRTF010000006">
    <property type="protein sequence ID" value="MFC3116924.1"/>
    <property type="molecule type" value="Genomic_DNA"/>
</dbReference>
<comment type="function">
    <text evidence="6">Quinone reductase that provides resistance to thiol-specific stress caused by electrophilic quinones.</text>
</comment>
<comment type="similarity">
    <text evidence="6">Belongs to the azoreductase type 1 family.</text>
</comment>
<gene>
    <name evidence="6" type="primary">azoR</name>
    <name evidence="8" type="ORF">ACFODX_15250</name>
</gene>